<dbReference type="KEGG" id="senf:GJR95_18305"/>
<dbReference type="InterPro" id="IPR003661">
    <property type="entry name" value="HisK_dim/P_dom"/>
</dbReference>
<evidence type="ECO:0000313" key="7">
    <source>
        <dbReference type="EMBL" id="QHV96840.1"/>
    </source>
</evidence>
<sequence length="635" mass="71575">MTHDLHLHPPNPLLESVFQNSLNGILLCQAIRNEIDQISDFRVLRCNERAAVLSGFTQEQLLTHSMLTLDPAGNCGGIFDNYKQVIESGLPMHIEHHFAAADSWVAQSLARFEDCVLASWTDINDRKKAEFAQKHETELLQAILDNTQTGIAVMQSVRDEANKVIDFRFTHLNADAERITQRSKESLIGELYSLAWPGARTNGVLDWHIRVAETNEPARINGVNLPVGDYNGWYNIRIRPFGDGVIATFVDVTALKRAELANQQQADLLRSVLDGSSNAIIAFSAVRDETTGKIVDFRYVAQNEANRHNPGRTDEEVIGRTMLGYFPHVIETGLFDRYVQVIETGEPTCFEQEYNYDQLEGWYELSVVKWDDGIVLTLVNITESKTHQQQLEQTNRDLQTANDNLRQFAYVANHDLQEPLRKIMAFGDILHNQFSDQLTEYGQDIVSRMQSAAERMSSLIKDVLAYSRISTHRAPFQTVLLDQLFAEVRSEYELELQEAGAILTIGPLPAVRGDFTQMRLLFSNLIANAIKFRVMGETLVIDVSCESVSGEAAPAELNSTQTYYKVRITDNGIGFEDKYAEQIFQVFQRLHNRQQYDGTGVGLAICRRVVENHRGAITAYGHLGKGAAFDVYLPV</sequence>
<name>A0A6P1VYH7_9BACT</name>
<dbReference type="InterPro" id="IPR036890">
    <property type="entry name" value="HATPase_C_sf"/>
</dbReference>
<keyword evidence="4" id="KW-0808">Transferase</keyword>
<dbReference type="Pfam" id="PF13188">
    <property type="entry name" value="PAS_8"/>
    <property type="match status" value="1"/>
</dbReference>
<dbReference type="PANTHER" id="PTHR43304:SF1">
    <property type="entry name" value="PAC DOMAIN-CONTAINING PROTEIN"/>
    <property type="match status" value="1"/>
</dbReference>
<dbReference type="Proteomes" id="UP000464577">
    <property type="component" value="Chromosome"/>
</dbReference>
<dbReference type="InterPro" id="IPR000014">
    <property type="entry name" value="PAS"/>
</dbReference>
<dbReference type="InterPro" id="IPR036097">
    <property type="entry name" value="HisK_dim/P_sf"/>
</dbReference>
<dbReference type="SUPFAM" id="SSF55785">
    <property type="entry name" value="PYP-like sensor domain (PAS domain)"/>
    <property type="match status" value="3"/>
</dbReference>
<dbReference type="InterPro" id="IPR052162">
    <property type="entry name" value="Sensor_kinase/Photoreceptor"/>
</dbReference>
<dbReference type="Gene3D" id="3.30.450.20">
    <property type="entry name" value="PAS domain"/>
    <property type="match status" value="3"/>
</dbReference>
<keyword evidence="3" id="KW-0597">Phosphoprotein</keyword>
<keyword evidence="8" id="KW-1185">Reference proteome</keyword>
<dbReference type="Gene3D" id="1.10.287.130">
    <property type="match status" value="1"/>
</dbReference>
<proteinExistence type="predicted"/>
<dbReference type="SUPFAM" id="SSF47384">
    <property type="entry name" value="Homodimeric domain of signal transducing histidine kinase"/>
    <property type="match status" value="1"/>
</dbReference>
<evidence type="ECO:0000256" key="2">
    <source>
        <dbReference type="ARBA" id="ARBA00012438"/>
    </source>
</evidence>
<organism evidence="7 8">
    <name type="scientific">Spirosoma endbachense</name>
    <dbReference type="NCBI Taxonomy" id="2666025"/>
    <lineage>
        <taxon>Bacteria</taxon>
        <taxon>Pseudomonadati</taxon>
        <taxon>Bacteroidota</taxon>
        <taxon>Cytophagia</taxon>
        <taxon>Cytophagales</taxon>
        <taxon>Cytophagaceae</taxon>
        <taxon>Spirosoma</taxon>
    </lineage>
</organism>
<dbReference type="PANTHER" id="PTHR43304">
    <property type="entry name" value="PHYTOCHROME-LIKE PROTEIN CPH1"/>
    <property type="match status" value="1"/>
</dbReference>
<protein>
    <recommendedName>
        <fullName evidence="2">histidine kinase</fullName>
        <ecNumber evidence="2">2.7.13.3</ecNumber>
    </recommendedName>
</protein>
<evidence type="ECO:0000313" key="8">
    <source>
        <dbReference type="Proteomes" id="UP000464577"/>
    </source>
</evidence>
<gene>
    <name evidence="7" type="ORF">GJR95_18305</name>
</gene>
<dbReference type="InterPro" id="IPR003594">
    <property type="entry name" value="HATPase_dom"/>
</dbReference>
<dbReference type="SUPFAM" id="SSF55874">
    <property type="entry name" value="ATPase domain of HSP90 chaperone/DNA topoisomerase II/histidine kinase"/>
    <property type="match status" value="1"/>
</dbReference>
<dbReference type="GO" id="GO:0000155">
    <property type="term" value="F:phosphorelay sensor kinase activity"/>
    <property type="evidence" value="ECO:0007669"/>
    <property type="project" value="InterPro"/>
</dbReference>
<evidence type="ECO:0000259" key="6">
    <source>
        <dbReference type="PROSITE" id="PS50109"/>
    </source>
</evidence>
<comment type="catalytic activity">
    <reaction evidence="1">
        <text>ATP + protein L-histidine = ADP + protein N-phospho-L-histidine.</text>
        <dbReference type="EC" id="2.7.13.3"/>
    </reaction>
</comment>
<accession>A0A6P1VYH7</accession>
<dbReference type="InterPro" id="IPR005467">
    <property type="entry name" value="His_kinase_dom"/>
</dbReference>
<dbReference type="PRINTS" id="PR00344">
    <property type="entry name" value="BCTRLSENSOR"/>
</dbReference>
<feature type="domain" description="Histidine kinase" evidence="6">
    <location>
        <begin position="411"/>
        <end position="635"/>
    </location>
</feature>
<dbReference type="CDD" id="cd00082">
    <property type="entry name" value="HisKA"/>
    <property type="match status" value="1"/>
</dbReference>
<evidence type="ECO:0000256" key="5">
    <source>
        <dbReference type="ARBA" id="ARBA00022777"/>
    </source>
</evidence>
<dbReference type="EC" id="2.7.13.3" evidence="2"/>
<dbReference type="Pfam" id="PF08448">
    <property type="entry name" value="PAS_4"/>
    <property type="match status" value="1"/>
</dbReference>
<dbReference type="SMART" id="SM00388">
    <property type="entry name" value="HisKA"/>
    <property type="match status" value="1"/>
</dbReference>
<evidence type="ECO:0000256" key="4">
    <source>
        <dbReference type="ARBA" id="ARBA00022679"/>
    </source>
</evidence>
<dbReference type="Pfam" id="PF00512">
    <property type="entry name" value="HisKA"/>
    <property type="match status" value="1"/>
</dbReference>
<dbReference type="RefSeq" id="WP_162387251.1">
    <property type="nucleotide sequence ID" value="NZ_CP045997.1"/>
</dbReference>
<dbReference type="Gene3D" id="3.30.565.10">
    <property type="entry name" value="Histidine kinase-like ATPase, C-terminal domain"/>
    <property type="match status" value="1"/>
</dbReference>
<dbReference type="PROSITE" id="PS50109">
    <property type="entry name" value="HIS_KIN"/>
    <property type="match status" value="1"/>
</dbReference>
<reference evidence="7 8" key="1">
    <citation type="submission" date="2019-11" db="EMBL/GenBank/DDBJ databases">
        <title>Spirosoma endbachense sp. nov., isolated from a natural salt meadow.</title>
        <authorList>
            <person name="Rojas J."/>
            <person name="Ambika Manirajan B."/>
            <person name="Ratering S."/>
            <person name="Suarez C."/>
            <person name="Geissler-Plaum R."/>
            <person name="Schnell S."/>
        </authorList>
    </citation>
    <scope>NUCLEOTIDE SEQUENCE [LARGE SCALE GENOMIC DNA]</scope>
    <source>
        <strain evidence="7 8">I-24</strain>
    </source>
</reference>
<dbReference type="InterPro" id="IPR013656">
    <property type="entry name" value="PAS_4"/>
</dbReference>
<dbReference type="AlphaFoldDB" id="A0A6P1VYH7"/>
<dbReference type="InterPro" id="IPR004358">
    <property type="entry name" value="Sig_transdc_His_kin-like_C"/>
</dbReference>
<dbReference type="InterPro" id="IPR035965">
    <property type="entry name" value="PAS-like_dom_sf"/>
</dbReference>
<dbReference type="Pfam" id="PF02518">
    <property type="entry name" value="HATPase_c"/>
    <property type="match status" value="1"/>
</dbReference>
<dbReference type="EMBL" id="CP045997">
    <property type="protein sequence ID" value="QHV96840.1"/>
    <property type="molecule type" value="Genomic_DNA"/>
</dbReference>
<keyword evidence="5" id="KW-0418">Kinase</keyword>
<evidence type="ECO:0000256" key="3">
    <source>
        <dbReference type="ARBA" id="ARBA00022553"/>
    </source>
</evidence>
<evidence type="ECO:0000256" key="1">
    <source>
        <dbReference type="ARBA" id="ARBA00000085"/>
    </source>
</evidence>
<dbReference type="SMART" id="SM00387">
    <property type="entry name" value="HATPase_c"/>
    <property type="match status" value="1"/>
</dbReference>